<evidence type="ECO:0000313" key="11">
    <source>
        <dbReference type="EMBL" id="SDS28058.1"/>
    </source>
</evidence>
<evidence type="ECO:0000256" key="2">
    <source>
        <dbReference type="ARBA" id="ARBA00004651"/>
    </source>
</evidence>
<dbReference type="Proteomes" id="UP000198963">
    <property type="component" value="Chromosome I"/>
</dbReference>
<dbReference type="PANTHER" id="PTHR36122">
    <property type="entry name" value="NICOTINAMIDE RIBOSIDE TRANSPORTER PNUC"/>
    <property type="match status" value="1"/>
</dbReference>
<keyword evidence="7 10" id="KW-0812">Transmembrane</keyword>
<gene>
    <name evidence="11" type="ORF">SAMN04489797_1259</name>
</gene>
<dbReference type="RefSeq" id="WP_092445341.1">
    <property type="nucleotide sequence ID" value="NZ_JBLXAG010000024.1"/>
</dbReference>
<evidence type="ECO:0000313" key="12">
    <source>
        <dbReference type="Proteomes" id="UP000198963"/>
    </source>
</evidence>
<feature type="transmembrane region" description="Helical" evidence="10">
    <location>
        <begin position="180"/>
        <end position="198"/>
    </location>
</feature>
<protein>
    <recommendedName>
        <fullName evidence="4">Nicotinamide riboside transporter PnuC</fullName>
    </recommendedName>
</protein>
<proteinExistence type="inferred from homology"/>
<dbReference type="AlphaFoldDB" id="A0A1H1QX15"/>
<organism evidence="11 12">
    <name type="scientific">Winogradskyella sediminis</name>
    <dbReference type="NCBI Taxonomy" id="1382466"/>
    <lineage>
        <taxon>Bacteria</taxon>
        <taxon>Pseudomonadati</taxon>
        <taxon>Bacteroidota</taxon>
        <taxon>Flavobacteriia</taxon>
        <taxon>Flavobacteriales</taxon>
        <taxon>Flavobacteriaceae</taxon>
        <taxon>Winogradskyella</taxon>
    </lineage>
</organism>
<evidence type="ECO:0000256" key="10">
    <source>
        <dbReference type="SAM" id="Phobius"/>
    </source>
</evidence>
<keyword evidence="8 10" id="KW-1133">Transmembrane helix</keyword>
<feature type="transmembrane region" description="Helical" evidence="10">
    <location>
        <begin position="69"/>
        <end position="85"/>
    </location>
</feature>
<dbReference type="GO" id="GO:0034257">
    <property type="term" value="F:nicotinamide riboside transmembrane transporter activity"/>
    <property type="evidence" value="ECO:0007669"/>
    <property type="project" value="InterPro"/>
</dbReference>
<feature type="transmembrane region" description="Helical" evidence="10">
    <location>
        <begin position="106"/>
        <end position="125"/>
    </location>
</feature>
<name>A0A1H1QX15_9FLAO</name>
<dbReference type="InterPro" id="IPR006419">
    <property type="entry name" value="NMN_transpt_PnuC"/>
</dbReference>
<comment type="function">
    <text evidence="1">Required for nicotinamide riboside transport across the inner membrane.</text>
</comment>
<keyword evidence="12" id="KW-1185">Reference proteome</keyword>
<dbReference type="EMBL" id="LT629774">
    <property type="protein sequence ID" value="SDS28058.1"/>
    <property type="molecule type" value="Genomic_DNA"/>
</dbReference>
<dbReference type="PANTHER" id="PTHR36122:SF2">
    <property type="entry name" value="NICOTINAMIDE RIBOSIDE TRANSPORTER PNUC"/>
    <property type="match status" value="1"/>
</dbReference>
<evidence type="ECO:0000256" key="1">
    <source>
        <dbReference type="ARBA" id="ARBA00002672"/>
    </source>
</evidence>
<keyword evidence="6" id="KW-1003">Cell membrane</keyword>
<feature type="transmembrane region" description="Helical" evidence="10">
    <location>
        <begin position="131"/>
        <end position="151"/>
    </location>
</feature>
<evidence type="ECO:0000256" key="6">
    <source>
        <dbReference type="ARBA" id="ARBA00022475"/>
    </source>
</evidence>
<dbReference type="Pfam" id="PF04973">
    <property type="entry name" value="NMN_transporter"/>
    <property type="match status" value="1"/>
</dbReference>
<evidence type="ECO:0000256" key="7">
    <source>
        <dbReference type="ARBA" id="ARBA00022692"/>
    </source>
</evidence>
<feature type="transmembrane region" description="Helical" evidence="10">
    <location>
        <begin position="43"/>
        <end position="63"/>
    </location>
</feature>
<evidence type="ECO:0000256" key="9">
    <source>
        <dbReference type="ARBA" id="ARBA00023136"/>
    </source>
</evidence>
<reference evidence="11 12" key="1">
    <citation type="submission" date="2016-10" db="EMBL/GenBank/DDBJ databases">
        <authorList>
            <person name="Varghese N."/>
            <person name="Submissions S."/>
        </authorList>
    </citation>
    <scope>NUCLEOTIDE SEQUENCE [LARGE SCALE GENOMIC DNA]</scope>
    <source>
        <strain evidence="11 12">RHA_55</strain>
    </source>
</reference>
<dbReference type="STRING" id="1249933.SAMN04489797_1259"/>
<evidence type="ECO:0000256" key="4">
    <source>
        <dbReference type="ARBA" id="ARBA00017522"/>
    </source>
</evidence>
<feature type="transmembrane region" description="Helical" evidence="10">
    <location>
        <begin position="16"/>
        <end position="36"/>
    </location>
</feature>
<comment type="similarity">
    <text evidence="3">Belongs to the nicotinamide ribonucleoside (NR) uptake permease (TC 4.B.1) family.</text>
</comment>
<keyword evidence="9 10" id="KW-0472">Membrane</keyword>
<evidence type="ECO:0000256" key="3">
    <source>
        <dbReference type="ARBA" id="ARBA00006669"/>
    </source>
</evidence>
<feature type="transmembrane region" description="Helical" evidence="10">
    <location>
        <begin position="158"/>
        <end position="174"/>
    </location>
</feature>
<evidence type="ECO:0000256" key="5">
    <source>
        <dbReference type="ARBA" id="ARBA00022448"/>
    </source>
</evidence>
<keyword evidence="5" id="KW-0813">Transport</keyword>
<accession>A0A1H1QX15</accession>
<comment type="subcellular location">
    <subcellularLocation>
        <location evidence="2">Cell membrane</location>
        <topology evidence="2">Multi-pass membrane protein</topology>
    </subcellularLocation>
</comment>
<sequence length="209" mass="24477">MNQIFDFFLEPYRTASTFHITIEIIAVIFGIASVWFAKKENILVFPTGIINTVIFIYLCYVFTLYGDLTINIYYTLMSIYGWYMWKRTIKGEEIAITKSTLKDWKTATIILTTTIIFVVSVYLYFNRFDRLTDYIDTITTGIFFAAMWLMANKKIEHWILWIVADIISIPLYFVKGLGFTGLQFIVFLILAIQGYNAWKKHLNNTHQTA</sequence>
<evidence type="ECO:0000256" key="8">
    <source>
        <dbReference type="ARBA" id="ARBA00022989"/>
    </source>
</evidence>
<dbReference type="NCBIfam" id="TIGR01528">
    <property type="entry name" value="NMN_trans_PnuC"/>
    <property type="match status" value="1"/>
</dbReference>
<dbReference type="GO" id="GO:0005886">
    <property type="term" value="C:plasma membrane"/>
    <property type="evidence" value="ECO:0007669"/>
    <property type="project" value="UniProtKB-SubCell"/>
</dbReference>